<sequence>MLTLSAALEVPVHAQDVLPGGVRVPIQGYWTSGCIKLGMGGRHGAVVTLHVSPLGVLRAQAQMFAGPSCDRPTVLARYRGEIIGNSALGELDHRVEAVRLSVADRQALALYNEQPDNFGCGFARARPWALNRERDVAGRTCGGQGFARVGTVLKDRYWLEGEELRFGALPLSLEPVARPTQPGPVVFYKVGLVDRSE</sequence>
<name>A0A939EPY9_9HYPH</name>
<dbReference type="RefSeq" id="WP_206942943.1">
    <property type="nucleotide sequence ID" value="NZ_JAFLNF010000007.1"/>
</dbReference>
<dbReference type="Proteomes" id="UP000664779">
    <property type="component" value="Unassembled WGS sequence"/>
</dbReference>
<dbReference type="EMBL" id="JAFLNF010000007">
    <property type="protein sequence ID" value="MBO0346795.1"/>
    <property type="molecule type" value="Genomic_DNA"/>
</dbReference>
<proteinExistence type="predicted"/>
<accession>A0A939EPY9</accession>
<keyword evidence="2" id="KW-1185">Reference proteome</keyword>
<evidence type="ECO:0000313" key="1">
    <source>
        <dbReference type="EMBL" id="MBO0346795.1"/>
    </source>
</evidence>
<organism evidence="1 2">
    <name type="scientific">Roseibium limicola</name>
    <dbReference type="NCBI Taxonomy" id="2816037"/>
    <lineage>
        <taxon>Bacteria</taxon>
        <taxon>Pseudomonadati</taxon>
        <taxon>Pseudomonadota</taxon>
        <taxon>Alphaproteobacteria</taxon>
        <taxon>Hyphomicrobiales</taxon>
        <taxon>Stappiaceae</taxon>
        <taxon>Roseibium</taxon>
    </lineage>
</organism>
<comment type="caution">
    <text evidence="1">The sequence shown here is derived from an EMBL/GenBank/DDBJ whole genome shotgun (WGS) entry which is preliminary data.</text>
</comment>
<reference evidence="1" key="1">
    <citation type="submission" date="2021-03" db="EMBL/GenBank/DDBJ databases">
        <title>Roseibium sp. CAU 1637 isolated from Incheon.</title>
        <authorList>
            <person name="Kim W."/>
        </authorList>
    </citation>
    <scope>NUCLEOTIDE SEQUENCE</scope>
    <source>
        <strain evidence="1">CAU 1637</strain>
    </source>
</reference>
<gene>
    <name evidence="1" type="ORF">J0X15_16330</name>
</gene>
<dbReference type="AlphaFoldDB" id="A0A939EPY9"/>
<protein>
    <submittedName>
        <fullName evidence="1">Uncharacterized protein</fullName>
    </submittedName>
</protein>
<evidence type="ECO:0000313" key="2">
    <source>
        <dbReference type="Proteomes" id="UP000664779"/>
    </source>
</evidence>